<gene>
    <name evidence="1" type="ORF">WJX72_007130</name>
</gene>
<evidence type="ECO:0000313" key="1">
    <source>
        <dbReference type="EMBL" id="KAK9829653.1"/>
    </source>
</evidence>
<protein>
    <submittedName>
        <fullName evidence="1">Uncharacterized protein</fullName>
    </submittedName>
</protein>
<reference evidence="1 2" key="1">
    <citation type="journal article" date="2024" name="Nat. Commun.">
        <title>Phylogenomics reveals the evolutionary origins of lichenization in chlorophyte algae.</title>
        <authorList>
            <person name="Puginier C."/>
            <person name="Libourel C."/>
            <person name="Otte J."/>
            <person name="Skaloud P."/>
            <person name="Haon M."/>
            <person name="Grisel S."/>
            <person name="Petersen M."/>
            <person name="Berrin J.G."/>
            <person name="Delaux P.M."/>
            <person name="Dal Grande F."/>
            <person name="Keller J."/>
        </authorList>
    </citation>
    <scope>NUCLEOTIDE SEQUENCE [LARGE SCALE GENOMIC DNA]</scope>
    <source>
        <strain evidence="1 2">SAG 2043</strain>
    </source>
</reference>
<organism evidence="1 2">
    <name type="scientific">[Myrmecia] bisecta</name>
    <dbReference type="NCBI Taxonomy" id="41462"/>
    <lineage>
        <taxon>Eukaryota</taxon>
        <taxon>Viridiplantae</taxon>
        <taxon>Chlorophyta</taxon>
        <taxon>core chlorophytes</taxon>
        <taxon>Trebouxiophyceae</taxon>
        <taxon>Trebouxiales</taxon>
        <taxon>Trebouxiaceae</taxon>
        <taxon>Myrmecia</taxon>
    </lineage>
</organism>
<name>A0AAW1R768_9CHLO</name>
<comment type="caution">
    <text evidence="1">The sequence shown here is derived from an EMBL/GenBank/DDBJ whole genome shotgun (WGS) entry which is preliminary data.</text>
</comment>
<dbReference type="Proteomes" id="UP001489004">
    <property type="component" value="Unassembled WGS sequence"/>
</dbReference>
<proteinExistence type="predicted"/>
<sequence length="104" mass="11648">MDYADLTVLQEGGYLDMPIAEAAQKLGDKVLSLHNEVEVRELLDALHTEVQDVGLSISPRVSDNIKRYRQCIFKIKHKLKTTPHCQVNVPASVRSALAVRVRVP</sequence>
<dbReference type="EMBL" id="JALJOR010000001">
    <property type="protein sequence ID" value="KAK9829653.1"/>
    <property type="molecule type" value="Genomic_DNA"/>
</dbReference>
<keyword evidence="2" id="KW-1185">Reference proteome</keyword>
<accession>A0AAW1R768</accession>
<evidence type="ECO:0000313" key="2">
    <source>
        <dbReference type="Proteomes" id="UP001489004"/>
    </source>
</evidence>
<dbReference type="AlphaFoldDB" id="A0AAW1R768"/>